<evidence type="ECO:0000256" key="1">
    <source>
        <dbReference type="SAM" id="SignalP"/>
    </source>
</evidence>
<dbReference type="EMBL" id="JAVCQK010000657">
    <property type="protein sequence ID" value="MFH7519290.1"/>
    <property type="molecule type" value="Genomic_DNA"/>
</dbReference>
<comment type="caution">
    <text evidence="2">The sequence shown here is derived from an EMBL/GenBank/DDBJ whole genome shotgun (WGS) entry which is preliminary data.</text>
</comment>
<protein>
    <submittedName>
        <fullName evidence="2">Copper chaperone PCu(A)C</fullName>
    </submittedName>
</protein>
<evidence type="ECO:0000313" key="3">
    <source>
        <dbReference type="Proteomes" id="UP001610657"/>
    </source>
</evidence>
<dbReference type="SUPFAM" id="SSF110087">
    <property type="entry name" value="DR1885-like metal-binding protein"/>
    <property type="match status" value="1"/>
</dbReference>
<sequence>MLKNALLRAALMVSASLVQAHEYKAGPLLIGHPGSMELPPKAPTVAAYLNIENNVDSAQLLISFETPIDR</sequence>
<proteinExistence type="predicted"/>
<feature type="non-terminal residue" evidence="2">
    <location>
        <position position="70"/>
    </location>
</feature>
<keyword evidence="3" id="KW-1185">Reference proteome</keyword>
<dbReference type="Proteomes" id="UP001610657">
    <property type="component" value="Unassembled WGS sequence"/>
</dbReference>
<gene>
    <name evidence="2" type="ORF">RA271_29790</name>
</gene>
<dbReference type="InterPro" id="IPR036182">
    <property type="entry name" value="PCuAC_sf"/>
</dbReference>
<feature type="chain" id="PRO_5045380791" evidence="1">
    <location>
        <begin position="21"/>
        <end position="70"/>
    </location>
</feature>
<name>A0ABW7NWJ9_9PSED</name>
<organism evidence="2 3">
    <name type="scientific">Pseudomonas syringae pv. tagetis</name>
    <dbReference type="NCBI Taxonomy" id="129140"/>
    <lineage>
        <taxon>Bacteria</taxon>
        <taxon>Pseudomonadati</taxon>
        <taxon>Pseudomonadota</taxon>
        <taxon>Gammaproteobacteria</taxon>
        <taxon>Pseudomonadales</taxon>
        <taxon>Pseudomonadaceae</taxon>
        <taxon>Pseudomonas</taxon>
    </lineage>
</organism>
<keyword evidence="1" id="KW-0732">Signal</keyword>
<accession>A0ABW7NWJ9</accession>
<feature type="signal peptide" evidence="1">
    <location>
        <begin position="1"/>
        <end position="20"/>
    </location>
</feature>
<reference evidence="2 3" key="1">
    <citation type="submission" date="2023-08" db="EMBL/GenBank/DDBJ databases">
        <title>Genomic and mutational analysis of Pseudomonas syringae pv. tagetis EB037 pathogenicity on sunflower.</title>
        <authorList>
            <person name="Maul J.E."/>
        </authorList>
    </citation>
    <scope>NUCLEOTIDE SEQUENCE [LARGE SCALE GENOMIC DNA]</scope>
    <source>
        <strain evidence="2 3">EB037_T1</strain>
    </source>
</reference>
<evidence type="ECO:0000313" key="2">
    <source>
        <dbReference type="EMBL" id="MFH7519290.1"/>
    </source>
</evidence>